<sequence length="243" mass="24326">MTTQTPTPRRAPRRAALIGIASAGAVGLMMAAAPANADTEVAEPDSFTSAYTVWATPDAVINNDGVATPGEPGAMGEFTFRINSDLEIICYDITLEGVTGDYQSPAKTATHIHEAAVGQAGPPRIAFPNPEPVGDGPRTSSGCLQGPFTTGITNDAGADTGEGFTLAQIEANPAGFVGDSHTVDYAAGVVRGQLSQVPLGGLETGGGGTADSGTSMAPLAGVGAIAAVGAAGLIAFRTRRSRA</sequence>
<dbReference type="Proteomes" id="UP001157161">
    <property type="component" value="Unassembled WGS sequence"/>
</dbReference>
<keyword evidence="2" id="KW-0472">Membrane</keyword>
<dbReference type="InterPro" id="IPR010895">
    <property type="entry name" value="CHRD"/>
</dbReference>
<gene>
    <name evidence="5" type="ORF">GCM10025875_01040</name>
</gene>
<keyword evidence="2" id="KW-1133">Transmembrane helix</keyword>
<feature type="chain" id="PRO_5041348151" description="CHRD domain-containing protein" evidence="3">
    <location>
        <begin position="38"/>
        <end position="243"/>
    </location>
</feature>
<feature type="signal peptide" evidence="3">
    <location>
        <begin position="1"/>
        <end position="37"/>
    </location>
</feature>
<keyword evidence="3" id="KW-0732">Signal</keyword>
<evidence type="ECO:0000256" key="2">
    <source>
        <dbReference type="SAM" id="Phobius"/>
    </source>
</evidence>
<evidence type="ECO:0000256" key="3">
    <source>
        <dbReference type="SAM" id="SignalP"/>
    </source>
</evidence>
<evidence type="ECO:0000259" key="4">
    <source>
        <dbReference type="SMART" id="SM00754"/>
    </source>
</evidence>
<name>A0AA37UW69_9MICO</name>
<dbReference type="SMART" id="SM00754">
    <property type="entry name" value="CHRD"/>
    <property type="match status" value="1"/>
</dbReference>
<dbReference type="EMBL" id="BSUM01000001">
    <property type="protein sequence ID" value="GMA30112.1"/>
    <property type="molecule type" value="Genomic_DNA"/>
</dbReference>
<dbReference type="AlphaFoldDB" id="A0AA37UW69"/>
<feature type="transmembrane region" description="Helical" evidence="2">
    <location>
        <begin position="216"/>
        <end position="236"/>
    </location>
</feature>
<evidence type="ECO:0000256" key="1">
    <source>
        <dbReference type="SAM" id="MobiDB-lite"/>
    </source>
</evidence>
<dbReference type="RefSeq" id="WP_284248562.1">
    <property type="nucleotide sequence ID" value="NZ_BSUM01000001.1"/>
</dbReference>
<feature type="domain" description="CHRD" evidence="4">
    <location>
        <begin position="49"/>
        <end position="196"/>
    </location>
</feature>
<evidence type="ECO:0000313" key="5">
    <source>
        <dbReference type="EMBL" id="GMA30112.1"/>
    </source>
</evidence>
<keyword evidence="6" id="KW-1185">Reference proteome</keyword>
<proteinExistence type="predicted"/>
<feature type="region of interest" description="Disordered" evidence="1">
    <location>
        <begin position="117"/>
        <end position="156"/>
    </location>
</feature>
<protein>
    <recommendedName>
        <fullName evidence="4">CHRD domain-containing protein</fullName>
    </recommendedName>
</protein>
<dbReference type="InterPro" id="IPR006311">
    <property type="entry name" value="TAT_signal"/>
</dbReference>
<accession>A0AA37UW69</accession>
<comment type="caution">
    <text evidence="5">The sequence shown here is derived from an EMBL/GenBank/DDBJ whole genome shotgun (WGS) entry which is preliminary data.</text>
</comment>
<feature type="compositionally biased region" description="Polar residues" evidence="1">
    <location>
        <begin position="138"/>
        <end position="153"/>
    </location>
</feature>
<reference evidence="5" key="1">
    <citation type="journal article" date="2014" name="Int. J. Syst. Evol. Microbiol.">
        <title>Complete genome sequence of Corynebacterium casei LMG S-19264T (=DSM 44701T), isolated from a smear-ripened cheese.</title>
        <authorList>
            <consortium name="US DOE Joint Genome Institute (JGI-PGF)"/>
            <person name="Walter F."/>
            <person name="Albersmeier A."/>
            <person name="Kalinowski J."/>
            <person name="Ruckert C."/>
        </authorList>
    </citation>
    <scope>NUCLEOTIDE SEQUENCE</scope>
    <source>
        <strain evidence="5">NBRC 112290</strain>
    </source>
</reference>
<keyword evidence="2" id="KW-0812">Transmembrane</keyword>
<dbReference type="PROSITE" id="PS51318">
    <property type="entry name" value="TAT"/>
    <property type="match status" value="1"/>
</dbReference>
<evidence type="ECO:0000313" key="6">
    <source>
        <dbReference type="Proteomes" id="UP001157161"/>
    </source>
</evidence>
<organism evidence="5 6">
    <name type="scientific">Litorihabitans aurantiacus</name>
    <dbReference type="NCBI Taxonomy" id="1930061"/>
    <lineage>
        <taxon>Bacteria</taxon>
        <taxon>Bacillati</taxon>
        <taxon>Actinomycetota</taxon>
        <taxon>Actinomycetes</taxon>
        <taxon>Micrococcales</taxon>
        <taxon>Beutenbergiaceae</taxon>
        <taxon>Litorihabitans</taxon>
    </lineage>
</organism>
<reference evidence="5" key="2">
    <citation type="submission" date="2023-02" db="EMBL/GenBank/DDBJ databases">
        <authorList>
            <person name="Sun Q."/>
            <person name="Mori K."/>
        </authorList>
    </citation>
    <scope>NUCLEOTIDE SEQUENCE</scope>
    <source>
        <strain evidence="5">NBRC 112290</strain>
    </source>
</reference>
<dbReference type="Pfam" id="PF07452">
    <property type="entry name" value="CHRD"/>
    <property type="match status" value="1"/>
</dbReference>